<evidence type="ECO:0000313" key="2">
    <source>
        <dbReference type="Proteomes" id="UP000186914"/>
    </source>
</evidence>
<sequence length="54" mass="5742">MVELISIGGLFLAIFLVIMNGVLATVEDGVSKNVSEPARWKITCVPVVKSDHGS</sequence>
<name>A0A1N7CVX1_9EURY</name>
<dbReference type="Proteomes" id="UP000186914">
    <property type="component" value="Unassembled WGS sequence"/>
</dbReference>
<dbReference type="EMBL" id="FTNO01000003">
    <property type="protein sequence ID" value="SIR67719.1"/>
    <property type="molecule type" value="Genomic_DNA"/>
</dbReference>
<proteinExistence type="predicted"/>
<dbReference type="AlphaFoldDB" id="A0A1N7CVX1"/>
<reference evidence="2" key="1">
    <citation type="submission" date="2017-01" db="EMBL/GenBank/DDBJ databases">
        <authorList>
            <person name="Varghese N."/>
            <person name="Submissions S."/>
        </authorList>
    </citation>
    <scope>NUCLEOTIDE SEQUENCE [LARGE SCALE GENOMIC DNA]</scope>
    <source>
        <strain evidence="2">CGMCC 1.7737</strain>
    </source>
</reference>
<evidence type="ECO:0000313" key="1">
    <source>
        <dbReference type="EMBL" id="SIR67719.1"/>
    </source>
</evidence>
<organism evidence="1 2">
    <name type="scientific">Haladaptatus litoreus</name>
    <dbReference type="NCBI Taxonomy" id="553468"/>
    <lineage>
        <taxon>Archaea</taxon>
        <taxon>Methanobacteriati</taxon>
        <taxon>Methanobacteriota</taxon>
        <taxon>Stenosarchaea group</taxon>
        <taxon>Halobacteria</taxon>
        <taxon>Halobacteriales</taxon>
        <taxon>Haladaptataceae</taxon>
        <taxon>Haladaptatus</taxon>
    </lineage>
</organism>
<gene>
    <name evidence="1" type="ORF">SAMN05421858_3290</name>
</gene>
<keyword evidence="2" id="KW-1185">Reference proteome</keyword>
<accession>A0A1N7CVX1</accession>
<protein>
    <submittedName>
        <fullName evidence="1">Uncharacterized protein</fullName>
    </submittedName>
</protein>